<dbReference type="AlphaFoldDB" id="A0A328BLD8"/>
<proteinExistence type="predicted"/>
<protein>
    <submittedName>
        <fullName evidence="2">Uncharacterized protein</fullName>
    </submittedName>
</protein>
<dbReference type="EMBL" id="QFYS01000002">
    <property type="protein sequence ID" value="RAK67777.1"/>
    <property type="molecule type" value="Genomic_DNA"/>
</dbReference>
<keyword evidence="3" id="KW-1185">Reference proteome</keyword>
<dbReference type="RefSeq" id="WP_111275386.1">
    <property type="nucleotide sequence ID" value="NZ_QFYS01000002.1"/>
</dbReference>
<evidence type="ECO:0000256" key="1">
    <source>
        <dbReference type="SAM" id="SignalP"/>
    </source>
</evidence>
<feature type="signal peptide" evidence="1">
    <location>
        <begin position="1"/>
        <end position="20"/>
    </location>
</feature>
<sequence length="249" mass="27304">MRGLGAGLIAALLSAGPAAAADLTPAQAAEAVKRHVCFSTTWWGDPYVRLGQPVTVDVRADGHVAYLWSEDMRAVPRVKRWADSYVVVQRQGGPVVTQRSGYNVDLLRGEPAYERERRRVYAPGGQRLAVNLPTTCEPRFQPDSPLKAEMRAVLMASLTNAVRTWGRRPAGGQVRMIIADFDVDYPEAFALRQDTGEVLRIALLSADAMSYTGGRARQYVVTPAAKGPVAAKLRRLILRHGQTRVISVR</sequence>
<comment type="caution">
    <text evidence="2">The sequence shown here is derived from an EMBL/GenBank/DDBJ whole genome shotgun (WGS) entry which is preliminary data.</text>
</comment>
<keyword evidence="1" id="KW-0732">Signal</keyword>
<evidence type="ECO:0000313" key="3">
    <source>
        <dbReference type="Proteomes" id="UP000249524"/>
    </source>
</evidence>
<gene>
    <name evidence="2" type="ORF">DJ019_07715</name>
</gene>
<evidence type="ECO:0000313" key="2">
    <source>
        <dbReference type="EMBL" id="RAK67777.1"/>
    </source>
</evidence>
<dbReference type="OrthoDB" id="9923262at2"/>
<name>A0A328BLD8_9CAUL</name>
<reference evidence="2 3" key="1">
    <citation type="submission" date="2018-05" db="EMBL/GenBank/DDBJ databases">
        <authorList>
            <person name="Lanie J.A."/>
            <person name="Ng W.-L."/>
            <person name="Kazmierczak K.M."/>
            <person name="Andrzejewski T.M."/>
            <person name="Davidsen T.M."/>
            <person name="Wayne K.J."/>
            <person name="Tettelin H."/>
            <person name="Glass J.I."/>
            <person name="Rusch D."/>
            <person name="Podicherti R."/>
            <person name="Tsui H.-C.T."/>
            <person name="Winkler M.E."/>
        </authorList>
    </citation>
    <scope>NUCLEOTIDE SEQUENCE [LARGE SCALE GENOMIC DNA]</scope>
    <source>
        <strain evidence="2 3">BUT-10</strain>
    </source>
</reference>
<organism evidence="2 3">
    <name type="scientific">Phenylobacterium kunshanense</name>
    <dbReference type="NCBI Taxonomy" id="1445034"/>
    <lineage>
        <taxon>Bacteria</taxon>
        <taxon>Pseudomonadati</taxon>
        <taxon>Pseudomonadota</taxon>
        <taxon>Alphaproteobacteria</taxon>
        <taxon>Caulobacterales</taxon>
        <taxon>Caulobacteraceae</taxon>
        <taxon>Phenylobacterium</taxon>
    </lineage>
</organism>
<accession>A0A328BLD8</accession>
<dbReference type="Proteomes" id="UP000249524">
    <property type="component" value="Unassembled WGS sequence"/>
</dbReference>
<feature type="chain" id="PRO_5016313081" evidence="1">
    <location>
        <begin position="21"/>
        <end position="249"/>
    </location>
</feature>